<dbReference type="EMBL" id="JBHLVF010000008">
    <property type="protein sequence ID" value="MFC0390520.1"/>
    <property type="molecule type" value="Genomic_DNA"/>
</dbReference>
<evidence type="ECO:0000256" key="4">
    <source>
        <dbReference type="ARBA" id="ARBA00023139"/>
    </source>
</evidence>
<keyword evidence="2 6" id="KW-0732">Signal</keyword>
<keyword evidence="8" id="KW-1185">Reference proteome</keyword>
<keyword evidence="3" id="KW-0472">Membrane</keyword>
<proteinExistence type="predicted"/>
<keyword evidence="4" id="KW-0564">Palmitate</keyword>
<dbReference type="InterPro" id="IPR050490">
    <property type="entry name" value="Bact_solute-bd_prot1"/>
</dbReference>
<keyword evidence="1" id="KW-1003">Cell membrane</keyword>
<reference evidence="7 8" key="1">
    <citation type="submission" date="2024-09" db="EMBL/GenBank/DDBJ databases">
        <authorList>
            <person name="Sun Q."/>
            <person name="Mori K."/>
        </authorList>
    </citation>
    <scope>NUCLEOTIDE SEQUENCE [LARGE SCALE GENOMIC DNA]</scope>
    <source>
        <strain evidence="7 8">CCM 4839</strain>
    </source>
</reference>
<dbReference type="SUPFAM" id="SSF53850">
    <property type="entry name" value="Periplasmic binding protein-like II"/>
    <property type="match status" value="1"/>
</dbReference>
<comment type="caution">
    <text evidence="7">The sequence shown here is derived from an EMBL/GenBank/DDBJ whole genome shotgun (WGS) entry which is preliminary data.</text>
</comment>
<feature type="signal peptide" evidence="6">
    <location>
        <begin position="1"/>
        <end position="22"/>
    </location>
</feature>
<sequence>MYKTKLLAIVMLLTLMVGILGACGGNANTGSEENGAKNSGGGKSGDKVELSVLFADSLFAGIHAELIQEFEAAHPNIKIKAESLPDSGIFDALRIRVSTNEVPDAYQVNIGHITTGLANDAGYLADLSSYESMAGYSESIRNAVSIDGKPALFTLGVGVLGLAYNKDMLAEVGLSEPPKTWEAFMDAGKKLKEKGKDLFVYAGKGETMMGNVFHWAFGSYAVKDPAFKEAYLSNKIDWSKPEYRAILKEGFERFKELNQYTRVGSFTNEFTIAQQAFAEGDSAVLMSGTWEGGALRKLNPDMKLGFMNMPYAAEDQNAYIFVPEDGLAANAKSAHPEETKIFLNWMFSKETYAKILKAKGSFSAMPGVGELDESYTDVPAWLETDRIQSFANTGPVPNNTWVALGTFAQELTFQGDVEKSIDKFIAEYNKTIAK</sequence>
<dbReference type="RefSeq" id="WP_204820139.1">
    <property type="nucleotide sequence ID" value="NZ_JANHOF010000010.1"/>
</dbReference>
<keyword evidence="5" id="KW-0449">Lipoprotein</keyword>
<name>A0ABV6J6H5_9BACL</name>
<dbReference type="PANTHER" id="PTHR43649:SF33">
    <property type="entry name" value="POLYGALACTURONAN_RHAMNOGALACTURONAN-BINDING PROTEIN YTCQ"/>
    <property type="match status" value="1"/>
</dbReference>
<organism evidence="7 8">
    <name type="scientific">Paenibacillus mendelii</name>
    <dbReference type="NCBI Taxonomy" id="206163"/>
    <lineage>
        <taxon>Bacteria</taxon>
        <taxon>Bacillati</taxon>
        <taxon>Bacillota</taxon>
        <taxon>Bacilli</taxon>
        <taxon>Bacillales</taxon>
        <taxon>Paenibacillaceae</taxon>
        <taxon>Paenibacillus</taxon>
    </lineage>
</organism>
<evidence type="ECO:0000256" key="5">
    <source>
        <dbReference type="ARBA" id="ARBA00023288"/>
    </source>
</evidence>
<evidence type="ECO:0000313" key="8">
    <source>
        <dbReference type="Proteomes" id="UP001589818"/>
    </source>
</evidence>
<dbReference type="Proteomes" id="UP001589818">
    <property type="component" value="Unassembled WGS sequence"/>
</dbReference>
<dbReference type="PANTHER" id="PTHR43649">
    <property type="entry name" value="ARABINOSE-BINDING PROTEIN-RELATED"/>
    <property type="match status" value="1"/>
</dbReference>
<evidence type="ECO:0000256" key="2">
    <source>
        <dbReference type="ARBA" id="ARBA00022729"/>
    </source>
</evidence>
<dbReference type="Gene3D" id="3.40.190.10">
    <property type="entry name" value="Periplasmic binding protein-like II"/>
    <property type="match status" value="2"/>
</dbReference>
<dbReference type="Pfam" id="PF13416">
    <property type="entry name" value="SBP_bac_8"/>
    <property type="match status" value="1"/>
</dbReference>
<evidence type="ECO:0000256" key="6">
    <source>
        <dbReference type="SAM" id="SignalP"/>
    </source>
</evidence>
<protein>
    <submittedName>
        <fullName evidence="7">ABC transporter substrate-binding protein</fullName>
    </submittedName>
</protein>
<evidence type="ECO:0000256" key="3">
    <source>
        <dbReference type="ARBA" id="ARBA00023136"/>
    </source>
</evidence>
<gene>
    <name evidence="7" type="ORF">ACFFJ8_03915</name>
</gene>
<evidence type="ECO:0000256" key="1">
    <source>
        <dbReference type="ARBA" id="ARBA00022475"/>
    </source>
</evidence>
<dbReference type="PROSITE" id="PS51257">
    <property type="entry name" value="PROKAR_LIPOPROTEIN"/>
    <property type="match status" value="1"/>
</dbReference>
<evidence type="ECO:0000313" key="7">
    <source>
        <dbReference type="EMBL" id="MFC0390520.1"/>
    </source>
</evidence>
<accession>A0ABV6J6H5</accession>
<dbReference type="InterPro" id="IPR006059">
    <property type="entry name" value="SBP"/>
</dbReference>
<feature type="chain" id="PRO_5046672896" evidence="6">
    <location>
        <begin position="23"/>
        <end position="434"/>
    </location>
</feature>